<sequence length="375" mass="41482">MTATDLLTLRPTWMEVDLEAIQTNALKVMKHAGAKNLIAVVKANAYGHDVKAVSQALWQIGVRRFAVATIFEGITLREYLPQDDARIIMLGVQPAEHADLMVNYRLEPAVGTTEWLDQAAQVIGAGRPPLRIQLAVDTGMGRMGANSEEAVSQMYQRILADEHFELGGVFTHFATADDHNQAYYDGQRERFTTWVEKAGIPRRYWHMANSGSALWHPEQIDTETIRVGSVLYGFNPGAPELKSPVELQPAAGLYSRLGSVHELKAGESVSYGATYTAKEDQWVGTLPIGYADGYIRRLGGMKVLINGRVEHVIGRITMDQIIVSLSQPEEVGTKVTLLGRDGDQEIKIEDLAEHAGTIPHELLTEFSSRLPRIIK</sequence>
<dbReference type="Gene3D" id="3.20.20.10">
    <property type="entry name" value="Alanine racemase"/>
    <property type="match status" value="1"/>
</dbReference>
<dbReference type="InterPro" id="IPR001608">
    <property type="entry name" value="Ala_racemase_N"/>
</dbReference>
<evidence type="ECO:0000256" key="1">
    <source>
        <dbReference type="ARBA" id="ARBA00001933"/>
    </source>
</evidence>
<dbReference type="PRINTS" id="PR00992">
    <property type="entry name" value="ALARACEMASE"/>
</dbReference>
<dbReference type="SUPFAM" id="SSF50621">
    <property type="entry name" value="Alanine racemase C-terminal domain-like"/>
    <property type="match status" value="1"/>
</dbReference>
<comment type="catalytic activity">
    <reaction evidence="4">
        <text>L-alanine = D-alanine</text>
        <dbReference type="Rhea" id="RHEA:20249"/>
        <dbReference type="ChEBI" id="CHEBI:57416"/>
        <dbReference type="ChEBI" id="CHEBI:57972"/>
        <dbReference type="EC" id="5.1.1.1"/>
    </reaction>
</comment>
<evidence type="ECO:0000256" key="4">
    <source>
        <dbReference type="HAMAP-Rule" id="MF_01201"/>
    </source>
</evidence>
<dbReference type="Gene3D" id="2.40.37.10">
    <property type="entry name" value="Lyase, Ornithine Decarboxylase, Chain A, domain 1"/>
    <property type="match status" value="1"/>
</dbReference>
<accession>A0ABM9N6G2</accession>
<dbReference type="InterPro" id="IPR020622">
    <property type="entry name" value="Ala_racemase_pyridoxalP-BS"/>
</dbReference>
<comment type="caution">
    <text evidence="6">The sequence shown here is derived from an EMBL/GenBank/DDBJ whole genome shotgun (WGS) entry which is preliminary data.</text>
</comment>
<dbReference type="EC" id="5.1.1.1" evidence="4"/>
<proteinExistence type="inferred from homology"/>
<organism evidence="6 7">
    <name type="scientific">Eupransor demetentiae</name>
    <dbReference type="NCBI Taxonomy" id="3109584"/>
    <lineage>
        <taxon>Bacteria</taxon>
        <taxon>Bacillati</taxon>
        <taxon>Bacillota</taxon>
        <taxon>Bacilli</taxon>
        <taxon>Lactobacillales</taxon>
        <taxon>Lactobacillaceae</taxon>
        <taxon>Eupransor</taxon>
    </lineage>
</organism>
<dbReference type="PANTHER" id="PTHR30511">
    <property type="entry name" value="ALANINE RACEMASE"/>
    <property type="match status" value="1"/>
</dbReference>
<dbReference type="Proteomes" id="UP001314241">
    <property type="component" value="Unassembled WGS sequence"/>
</dbReference>
<comment type="similarity">
    <text evidence="4">Belongs to the alanine racemase family.</text>
</comment>
<feature type="binding site" evidence="4">
    <location>
        <position position="318"/>
    </location>
    <ligand>
        <name>substrate</name>
    </ligand>
</feature>
<protein>
    <recommendedName>
        <fullName evidence="4">Alanine racemase</fullName>
        <ecNumber evidence="4">5.1.1.1</ecNumber>
    </recommendedName>
</protein>
<dbReference type="SUPFAM" id="SSF51419">
    <property type="entry name" value="PLP-binding barrel"/>
    <property type="match status" value="1"/>
</dbReference>
<comment type="function">
    <text evidence="4">Catalyzes the interconversion of L-alanine and D-alanine. May also act on other amino acids.</text>
</comment>
<dbReference type="InterPro" id="IPR029066">
    <property type="entry name" value="PLP-binding_barrel"/>
</dbReference>
<dbReference type="GO" id="GO:0008784">
    <property type="term" value="F:alanine racemase activity"/>
    <property type="evidence" value="ECO:0007669"/>
    <property type="project" value="UniProtKB-EC"/>
</dbReference>
<evidence type="ECO:0000256" key="3">
    <source>
        <dbReference type="ARBA" id="ARBA00023235"/>
    </source>
</evidence>
<gene>
    <name evidence="6" type="ORF">R54876_GBNLAHCA_01119</name>
</gene>
<evidence type="ECO:0000259" key="5">
    <source>
        <dbReference type="SMART" id="SM01005"/>
    </source>
</evidence>
<dbReference type="InterPro" id="IPR000821">
    <property type="entry name" value="Ala_racemase"/>
</dbReference>
<dbReference type="EMBL" id="CAWVOH010000002">
    <property type="protein sequence ID" value="CAK8054549.1"/>
    <property type="molecule type" value="Genomic_DNA"/>
</dbReference>
<dbReference type="NCBIfam" id="TIGR00492">
    <property type="entry name" value="alr"/>
    <property type="match status" value="1"/>
</dbReference>
<keyword evidence="7" id="KW-1185">Reference proteome</keyword>
<feature type="binding site" evidence="4">
    <location>
        <position position="142"/>
    </location>
    <ligand>
        <name>substrate</name>
    </ligand>
</feature>
<evidence type="ECO:0000313" key="7">
    <source>
        <dbReference type="Proteomes" id="UP001314241"/>
    </source>
</evidence>
<feature type="active site" description="Proton acceptor; specific for D-alanine" evidence="4">
    <location>
        <position position="42"/>
    </location>
</feature>
<keyword evidence="2 4" id="KW-0663">Pyridoxal phosphate</keyword>
<keyword evidence="3 4" id="KW-0413">Isomerase</keyword>
<feature type="active site" description="Proton acceptor; specific for L-alanine" evidence="4">
    <location>
        <position position="271"/>
    </location>
</feature>
<dbReference type="CDD" id="cd00430">
    <property type="entry name" value="PLPDE_III_AR"/>
    <property type="match status" value="1"/>
</dbReference>
<dbReference type="InterPro" id="IPR011079">
    <property type="entry name" value="Ala_racemase_C"/>
</dbReference>
<dbReference type="PANTHER" id="PTHR30511:SF0">
    <property type="entry name" value="ALANINE RACEMASE, CATABOLIC-RELATED"/>
    <property type="match status" value="1"/>
</dbReference>
<dbReference type="InterPro" id="IPR009006">
    <property type="entry name" value="Ala_racemase/Decarboxylase_C"/>
</dbReference>
<feature type="modified residue" description="N6-(pyridoxal phosphate)lysine" evidence="4">
    <location>
        <position position="42"/>
    </location>
</feature>
<dbReference type="PROSITE" id="PS00395">
    <property type="entry name" value="ALANINE_RACEMASE"/>
    <property type="match status" value="1"/>
</dbReference>
<comment type="pathway">
    <text evidence="4">Amino-acid biosynthesis; D-alanine biosynthesis; D-alanine from L-alanine: step 1/1.</text>
</comment>
<reference evidence="6 7" key="1">
    <citation type="submission" date="2024-01" db="EMBL/GenBank/DDBJ databases">
        <authorList>
            <person name="Botero Cardona J."/>
        </authorList>
    </citation>
    <scope>NUCLEOTIDE SEQUENCE [LARGE SCALE GENOMIC DNA]</scope>
    <source>
        <strain evidence="6 7">LMG 33000</strain>
    </source>
</reference>
<dbReference type="RefSeq" id="WP_349642096.1">
    <property type="nucleotide sequence ID" value="NZ_CAWVOH010000002.1"/>
</dbReference>
<name>A0ABM9N6G2_9LACO</name>
<comment type="cofactor">
    <cofactor evidence="1 4">
        <name>pyridoxal 5'-phosphate</name>
        <dbReference type="ChEBI" id="CHEBI:597326"/>
    </cofactor>
</comment>
<dbReference type="HAMAP" id="MF_01201">
    <property type="entry name" value="Ala_racemase"/>
    <property type="match status" value="1"/>
</dbReference>
<feature type="domain" description="Alanine racemase C-terminal" evidence="5">
    <location>
        <begin position="250"/>
        <end position="375"/>
    </location>
</feature>
<dbReference type="Pfam" id="PF01168">
    <property type="entry name" value="Ala_racemase_N"/>
    <property type="match status" value="1"/>
</dbReference>
<dbReference type="SMART" id="SM01005">
    <property type="entry name" value="Ala_racemase_C"/>
    <property type="match status" value="1"/>
</dbReference>
<evidence type="ECO:0000313" key="6">
    <source>
        <dbReference type="EMBL" id="CAK8054549.1"/>
    </source>
</evidence>
<dbReference type="Pfam" id="PF00842">
    <property type="entry name" value="Ala_racemase_C"/>
    <property type="match status" value="1"/>
</dbReference>
<evidence type="ECO:0000256" key="2">
    <source>
        <dbReference type="ARBA" id="ARBA00022898"/>
    </source>
</evidence>